<accession>G0UH70</accession>
<keyword evidence="2" id="KW-0808">Transferase</keyword>
<name>G0UH70_9LACO</name>
<dbReference type="Gene3D" id="3.40.630.30">
    <property type="match status" value="1"/>
</dbReference>
<protein>
    <submittedName>
        <fullName evidence="2">Acetyltransferase</fullName>
    </submittedName>
</protein>
<reference evidence="2" key="2">
    <citation type="submission" date="2011-07" db="EMBL/GenBank/DDBJ databases">
        <authorList>
            <person name="Franz C."/>
        </authorList>
    </citation>
    <scope>NUCLEOTIDE SEQUENCE</scope>
    <source>
        <strain evidence="2">Fsh4-2</strain>
    </source>
</reference>
<evidence type="ECO:0000259" key="1">
    <source>
        <dbReference type="PROSITE" id="PS51186"/>
    </source>
</evidence>
<dbReference type="PANTHER" id="PTHR43441:SF11">
    <property type="entry name" value="RIBOSOMAL-PROTEIN-SERINE ACETYLTRANSFERASE"/>
    <property type="match status" value="1"/>
</dbReference>
<dbReference type="GO" id="GO:0008999">
    <property type="term" value="F:protein-N-terminal-alanine acetyltransferase activity"/>
    <property type="evidence" value="ECO:0007669"/>
    <property type="project" value="TreeGrafter"/>
</dbReference>
<dbReference type="InterPro" id="IPR016181">
    <property type="entry name" value="Acyl_CoA_acyltransferase"/>
</dbReference>
<dbReference type="PANTHER" id="PTHR43441">
    <property type="entry name" value="RIBOSOMAL-PROTEIN-SERINE ACETYLTRANSFERASE"/>
    <property type="match status" value="1"/>
</dbReference>
<dbReference type="AlphaFoldDB" id="G0UH70"/>
<evidence type="ECO:0000313" key="2">
    <source>
        <dbReference type="EMBL" id="CCC57116.1"/>
    </source>
</evidence>
<dbReference type="GO" id="GO:1990189">
    <property type="term" value="F:protein N-terminal-serine acetyltransferase activity"/>
    <property type="evidence" value="ECO:0007669"/>
    <property type="project" value="TreeGrafter"/>
</dbReference>
<dbReference type="InterPro" id="IPR051908">
    <property type="entry name" value="Ribosomal_N-acetyltransferase"/>
</dbReference>
<organism evidence="2">
    <name type="scientific">Weissella thailandensis fsh4-2</name>
    <dbReference type="NCBI Taxonomy" id="1056112"/>
    <lineage>
        <taxon>Bacteria</taxon>
        <taxon>Bacillati</taxon>
        <taxon>Bacillota</taxon>
        <taxon>Bacilli</taxon>
        <taxon>Lactobacillales</taxon>
        <taxon>Lactobacillaceae</taxon>
        <taxon>Weissella</taxon>
    </lineage>
</organism>
<dbReference type="GO" id="GO:0005737">
    <property type="term" value="C:cytoplasm"/>
    <property type="evidence" value="ECO:0007669"/>
    <property type="project" value="TreeGrafter"/>
</dbReference>
<dbReference type="SUPFAM" id="SSF55729">
    <property type="entry name" value="Acyl-CoA N-acyltransferases (Nat)"/>
    <property type="match status" value="1"/>
</dbReference>
<proteinExistence type="predicted"/>
<dbReference type="Pfam" id="PF13302">
    <property type="entry name" value="Acetyltransf_3"/>
    <property type="match status" value="1"/>
</dbReference>
<reference evidence="2" key="1">
    <citation type="journal article" date="2011" name="J. Bacteriol.">
        <title>Genome Sequence of Weissella thailandensis fsh4-2.</title>
        <authorList>
            <person name="Benomar N."/>
            <person name="Abriouel H."/>
            <person name="Lee H."/>
            <person name="Cho G.S."/>
            <person name="Huch M."/>
            <person name="Pulido R.P."/>
            <person name="Holzapfel W.H."/>
            <person name="Galvez A."/>
            <person name="Franz C.M."/>
        </authorList>
    </citation>
    <scope>NUCLEOTIDE SEQUENCE</scope>
    <source>
        <strain evidence="2">Fsh4-2</strain>
    </source>
</reference>
<dbReference type="PROSITE" id="PS51186">
    <property type="entry name" value="GNAT"/>
    <property type="match status" value="1"/>
</dbReference>
<gene>
    <name evidence="2" type="ORF">WT2_01122</name>
</gene>
<sequence length="182" mass="20766">MFTYKINDDIHLSLPNPEVDAAPLFRLIDESRNELVPWLPWVLKVTSIEDERKSLVRNLQNLDASNSVNFVIWYKNLIAGSVSLKSRGSNNKKIELGYWLGSEFTGKGIMLQVIRELCTLAFTKYSVHKIEIHAATDNFASNKVAKNSGFHLETTQRDNALLFGKSHDENTWSLLQNEWNGN</sequence>
<feature type="domain" description="N-acetyltransferase" evidence="1">
    <location>
        <begin position="23"/>
        <end position="168"/>
    </location>
</feature>
<dbReference type="InterPro" id="IPR000182">
    <property type="entry name" value="GNAT_dom"/>
</dbReference>
<dbReference type="EMBL" id="HE575162">
    <property type="protein sequence ID" value="CCC57116.1"/>
    <property type="molecule type" value="Genomic_DNA"/>
</dbReference>